<comment type="caution">
    <text evidence="5">The sequence shown here is derived from an EMBL/GenBank/DDBJ whole genome shotgun (WGS) entry which is preliminary data.</text>
</comment>
<protein>
    <submittedName>
        <fullName evidence="5">DNRLRE domain-containing protein</fullName>
    </submittedName>
</protein>
<proteinExistence type="predicted"/>
<dbReference type="NCBIfam" id="NF033679">
    <property type="entry name" value="DNRLRE_dom"/>
    <property type="match status" value="1"/>
</dbReference>
<keyword evidence="2" id="KW-0964">Secreted</keyword>
<organism evidence="5 6">
    <name type="scientific">Paenibacillus gyeongsangnamensis</name>
    <dbReference type="NCBI Taxonomy" id="3388067"/>
    <lineage>
        <taxon>Bacteria</taxon>
        <taxon>Bacillati</taxon>
        <taxon>Bacillota</taxon>
        <taxon>Bacilli</taxon>
        <taxon>Bacillales</taxon>
        <taxon>Paenibacillaceae</taxon>
        <taxon>Paenibacillus</taxon>
    </lineage>
</organism>
<evidence type="ECO:0000256" key="2">
    <source>
        <dbReference type="ARBA" id="ARBA00022525"/>
    </source>
</evidence>
<feature type="domain" description="Carbohydrate-binding module family 96" evidence="4">
    <location>
        <begin position="5"/>
        <end position="131"/>
    </location>
</feature>
<dbReference type="Proteomes" id="UP001527882">
    <property type="component" value="Unassembled WGS sequence"/>
</dbReference>
<keyword evidence="3" id="KW-0732">Signal</keyword>
<evidence type="ECO:0000259" key="4">
    <source>
        <dbReference type="Pfam" id="PF24517"/>
    </source>
</evidence>
<dbReference type="InterPro" id="IPR055372">
    <property type="entry name" value="CBM96"/>
</dbReference>
<accession>A0ABT4Q209</accession>
<evidence type="ECO:0000313" key="5">
    <source>
        <dbReference type="EMBL" id="MCZ8510915.1"/>
    </source>
</evidence>
<reference evidence="5 6" key="1">
    <citation type="submission" date="2022-12" db="EMBL/GenBank/DDBJ databases">
        <title>Draft genome sequence of Paenibacillus sp. dW9.</title>
        <authorList>
            <person name="Choi E.-W."/>
            <person name="Kim D.-U."/>
        </authorList>
    </citation>
    <scope>NUCLEOTIDE SEQUENCE [LARGE SCALE GENOMIC DNA]</scope>
    <source>
        <strain evidence="6">dW9</strain>
    </source>
</reference>
<dbReference type="EMBL" id="JAQAGZ010000001">
    <property type="protein sequence ID" value="MCZ8510915.1"/>
    <property type="molecule type" value="Genomic_DNA"/>
</dbReference>
<evidence type="ECO:0000313" key="6">
    <source>
        <dbReference type="Proteomes" id="UP001527882"/>
    </source>
</evidence>
<comment type="subcellular location">
    <subcellularLocation>
        <location evidence="1">Secreted</location>
    </subcellularLocation>
</comment>
<name>A0ABT4Q209_9BACL</name>
<evidence type="ECO:0000256" key="3">
    <source>
        <dbReference type="ARBA" id="ARBA00022729"/>
    </source>
</evidence>
<evidence type="ECO:0000256" key="1">
    <source>
        <dbReference type="ARBA" id="ARBA00004613"/>
    </source>
</evidence>
<dbReference type="RefSeq" id="WP_269879289.1">
    <property type="nucleotide sequence ID" value="NZ_JAQAGZ010000001.1"/>
</dbReference>
<keyword evidence="6" id="KW-1185">Reference proteome</keyword>
<gene>
    <name evidence="5" type="ORF">O9H85_00375</name>
</gene>
<sequence>MMLSVRISYIKYDLSSITGTVTSAKVMLVPTSEGMAGITNQANLVSDNTWGGTTLTWNNQPAAGTLLTTWTAPAVGTSVQIDVTSQVQAALTGDKKLSIRISSPANQGSTGDVSYASKENGTASYRPVIVIN</sequence>
<dbReference type="Pfam" id="PF24517">
    <property type="entry name" value="CBM96"/>
    <property type="match status" value="1"/>
</dbReference>